<dbReference type="GO" id="GO:0005688">
    <property type="term" value="C:U6 snRNP"/>
    <property type="evidence" value="ECO:0007669"/>
    <property type="project" value="UniProtKB-UniRule"/>
</dbReference>
<reference evidence="11 12" key="1">
    <citation type="submission" date="2018-10" db="EMBL/GenBank/DDBJ databases">
        <authorList>
            <person name="Ekblom R."/>
            <person name="Jareborg N."/>
        </authorList>
    </citation>
    <scope>NUCLEOTIDE SEQUENCE [LARGE SCALE GENOMIC DNA]</scope>
    <source>
        <tissue evidence="11">Muscle</tissue>
    </source>
</reference>
<dbReference type="SUPFAM" id="SSF50182">
    <property type="entry name" value="Sm-like ribonucleoproteins"/>
    <property type="match status" value="1"/>
</dbReference>
<comment type="subcellular location">
    <subcellularLocation>
        <location evidence="1 9">Nucleus</location>
    </subcellularLocation>
</comment>
<dbReference type="PANTHER" id="PTHR13110">
    <property type="entry name" value="U6 SNRNA-ASSOCIATED SM-LIKE PROTEIN LSM3"/>
    <property type="match status" value="1"/>
</dbReference>
<evidence type="ECO:0000256" key="9">
    <source>
        <dbReference type="RuleBase" id="RU365046"/>
    </source>
</evidence>
<name>A0A9X9MBH4_GULGU</name>
<dbReference type="EMBL" id="CYRY02045665">
    <property type="protein sequence ID" value="VCX41183.1"/>
    <property type="molecule type" value="Genomic_DNA"/>
</dbReference>
<dbReference type="InterPro" id="IPR010920">
    <property type="entry name" value="LSM_dom_sf"/>
</dbReference>
<protein>
    <recommendedName>
        <fullName evidence="9">U6 snRNA-associated Sm-like protein LSm3</fullName>
    </recommendedName>
</protein>
<comment type="caution">
    <text evidence="11">The sequence shown here is derived from an EMBL/GenBank/DDBJ whole genome shotgun (WGS) entry which is preliminary data.</text>
</comment>
<comment type="subunit">
    <text evidence="9">LSm subunits form a heteromer with a doughnut shape.</text>
</comment>
<dbReference type="Gene3D" id="2.30.30.100">
    <property type="match status" value="1"/>
</dbReference>
<evidence type="ECO:0000256" key="3">
    <source>
        <dbReference type="ARBA" id="ARBA00022664"/>
    </source>
</evidence>
<dbReference type="InterPro" id="IPR040002">
    <property type="entry name" value="Sm-like_LSM3"/>
</dbReference>
<proteinExistence type="inferred from homology"/>
<dbReference type="GO" id="GO:0005681">
    <property type="term" value="C:spliceosomal complex"/>
    <property type="evidence" value="ECO:0007669"/>
    <property type="project" value="UniProtKB-KW"/>
</dbReference>
<evidence type="ECO:0000313" key="11">
    <source>
        <dbReference type="EMBL" id="VCX41183.1"/>
    </source>
</evidence>
<evidence type="ECO:0000313" key="12">
    <source>
        <dbReference type="Proteomes" id="UP000269945"/>
    </source>
</evidence>
<dbReference type="GO" id="GO:0000398">
    <property type="term" value="P:mRNA splicing, via spliceosome"/>
    <property type="evidence" value="ECO:0007669"/>
    <property type="project" value="UniProtKB-UniRule"/>
</dbReference>
<accession>A0A9X9MBH4</accession>
<sequence length="84" mass="9712">MSSGSAPMSEFKVKVRNDRELQGRLHAYHQHLNMILGYTEETVTTIEIDEETYKEIYKLTKWNMLMLFVWGNGVVLVAPPLRVG</sequence>
<gene>
    <name evidence="9" type="primary">LSM3</name>
    <name evidence="11" type="ORF">BN2614_LOCUS3</name>
</gene>
<dbReference type="InterPro" id="IPR001163">
    <property type="entry name" value="Sm_dom_euk/arc"/>
</dbReference>
<evidence type="ECO:0000256" key="6">
    <source>
        <dbReference type="ARBA" id="ARBA00023187"/>
    </source>
</evidence>
<organism evidence="11 12">
    <name type="scientific">Gulo gulo</name>
    <name type="common">Wolverine</name>
    <name type="synonym">Gluton</name>
    <dbReference type="NCBI Taxonomy" id="48420"/>
    <lineage>
        <taxon>Eukaryota</taxon>
        <taxon>Metazoa</taxon>
        <taxon>Chordata</taxon>
        <taxon>Craniata</taxon>
        <taxon>Vertebrata</taxon>
        <taxon>Euteleostomi</taxon>
        <taxon>Mammalia</taxon>
        <taxon>Eutheria</taxon>
        <taxon>Laurasiatheria</taxon>
        <taxon>Carnivora</taxon>
        <taxon>Caniformia</taxon>
        <taxon>Musteloidea</taxon>
        <taxon>Mustelidae</taxon>
        <taxon>Guloninae</taxon>
        <taxon>Gulo</taxon>
    </lineage>
</organism>
<dbReference type="InterPro" id="IPR034105">
    <property type="entry name" value="Lsm3"/>
</dbReference>
<keyword evidence="7 9" id="KW-0539">Nucleus</keyword>
<evidence type="ECO:0000256" key="8">
    <source>
        <dbReference type="ARBA" id="ARBA00023274"/>
    </source>
</evidence>
<evidence type="ECO:0000256" key="4">
    <source>
        <dbReference type="ARBA" id="ARBA00022728"/>
    </source>
</evidence>
<keyword evidence="6 9" id="KW-0508">mRNA splicing</keyword>
<dbReference type="AlphaFoldDB" id="A0A9X9MBH4"/>
<keyword evidence="8 9" id="KW-0687">Ribonucleoprotein</keyword>
<evidence type="ECO:0000256" key="7">
    <source>
        <dbReference type="ARBA" id="ARBA00023242"/>
    </source>
</evidence>
<dbReference type="GO" id="GO:0003723">
    <property type="term" value="F:RNA binding"/>
    <property type="evidence" value="ECO:0007669"/>
    <property type="project" value="UniProtKB-UniRule"/>
</dbReference>
<keyword evidence="4 9" id="KW-0747">Spliceosome</keyword>
<comment type="similarity">
    <text evidence="2 9">Belongs to the snRNP Sm proteins family.</text>
</comment>
<evidence type="ECO:0000256" key="1">
    <source>
        <dbReference type="ARBA" id="ARBA00004123"/>
    </source>
</evidence>
<comment type="function">
    <text evidence="9">Binds specifically to the 3'-terminal U-tract of U6 snRNA.</text>
</comment>
<feature type="domain" description="Sm" evidence="10">
    <location>
        <begin position="1"/>
        <end position="79"/>
    </location>
</feature>
<keyword evidence="12" id="KW-1185">Reference proteome</keyword>
<keyword evidence="3 9" id="KW-0507">mRNA processing</keyword>
<dbReference type="Pfam" id="PF01423">
    <property type="entry name" value="LSM"/>
    <property type="match status" value="1"/>
</dbReference>
<dbReference type="Proteomes" id="UP000269945">
    <property type="component" value="Unassembled WGS sequence"/>
</dbReference>
<dbReference type="GO" id="GO:0046540">
    <property type="term" value="C:U4/U6 x U5 tri-snRNP complex"/>
    <property type="evidence" value="ECO:0007669"/>
    <property type="project" value="UniProtKB-UniRule"/>
</dbReference>
<dbReference type="SMART" id="SM00651">
    <property type="entry name" value="Sm"/>
    <property type="match status" value="1"/>
</dbReference>
<dbReference type="CDD" id="cd01730">
    <property type="entry name" value="LSm3"/>
    <property type="match status" value="1"/>
</dbReference>
<evidence type="ECO:0000259" key="10">
    <source>
        <dbReference type="SMART" id="SM00651"/>
    </source>
</evidence>
<keyword evidence="5 9" id="KW-0694">RNA-binding</keyword>
<evidence type="ECO:0000256" key="2">
    <source>
        <dbReference type="ARBA" id="ARBA00006850"/>
    </source>
</evidence>
<evidence type="ECO:0000256" key="5">
    <source>
        <dbReference type="ARBA" id="ARBA00022884"/>
    </source>
</evidence>